<dbReference type="PANTHER" id="PTHR35546:SF16">
    <property type="entry name" value="F-BOX ASSOCIATED UBIQUITINATION EFFECTOR FAMILY PROTEIN-RELATED"/>
    <property type="match status" value="1"/>
</dbReference>
<evidence type="ECO:0000256" key="1">
    <source>
        <dbReference type="SAM" id="Phobius"/>
    </source>
</evidence>
<dbReference type="PROSITE" id="PS50181">
    <property type="entry name" value="FBOX"/>
    <property type="match status" value="1"/>
</dbReference>
<keyword evidence="5" id="KW-1185">Reference proteome</keyword>
<dbReference type="Pfam" id="PF12937">
    <property type="entry name" value="F-box-like"/>
    <property type="match status" value="1"/>
</dbReference>
<dbReference type="InterPro" id="IPR015915">
    <property type="entry name" value="Kelch-typ_b-propeller"/>
</dbReference>
<dbReference type="PANTHER" id="PTHR35546">
    <property type="entry name" value="F-BOX PROTEIN INTERACTION DOMAIN PROTEIN-RELATED"/>
    <property type="match status" value="1"/>
</dbReference>
<comment type="caution">
    <text evidence="4">The sequence shown here is derived from an EMBL/GenBank/DDBJ whole genome shotgun (WGS) entry which is preliminary data.</text>
</comment>
<dbReference type="Proteomes" id="UP000516437">
    <property type="component" value="Chromosome 3"/>
</dbReference>
<accession>A0A6A1VXI8</accession>
<dbReference type="SUPFAM" id="SSF117281">
    <property type="entry name" value="Kelch motif"/>
    <property type="match status" value="1"/>
</dbReference>
<feature type="domain" description="F-box" evidence="2">
    <location>
        <begin position="1"/>
        <end position="46"/>
    </location>
</feature>
<reference evidence="4" key="3">
    <citation type="submission" date="2019-09" db="EMBL/GenBank/DDBJ databases">
        <authorList>
            <person name="Gao Z."/>
        </authorList>
    </citation>
    <scope>NUCLEOTIDE SEQUENCE</scope>
    <source>
        <tissue evidence="4">Leaves</tissue>
    </source>
</reference>
<dbReference type="EMBL" id="RXIC02000021">
    <property type="protein sequence ID" value="KAB1217682.1"/>
    <property type="molecule type" value="Genomic_DNA"/>
</dbReference>
<dbReference type="InterPro" id="IPR017451">
    <property type="entry name" value="F-box-assoc_interact_dom"/>
</dbReference>
<evidence type="ECO:0000313" key="4">
    <source>
        <dbReference type="EMBL" id="KAB1217682.1"/>
    </source>
</evidence>
<evidence type="ECO:0000313" key="5">
    <source>
        <dbReference type="Proteomes" id="UP000516437"/>
    </source>
</evidence>
<protein>
    <recommendedName>
        <fullName evidence="2">F-box domain-containing protein</fullName>
    </recommendedName>
</protein>
<dbReference type="AlphaFoldDB" id="A0A6A1VXI8"/>
<sequence>MESPRVPRDMIFEILSQLSLRDIGRCRLVSKDFNKMTYESSFMQQNCQRTKTVSGCFVAGLSRGMPVSDFISINSLDWESELSLKFLRGPISIEAGTKQGLFLCTKNSQTRRHGIPEFYVCKPTTKEWRQIPNPKTRYFTEKLAMVVLRSKPLSYKIVRFSRHNSFYLKYNKSASNYCSRCEIFDSETWTWKQLKDVSLPFDVFFPNEAAVCSCGVLYWLLTNNQVLAFYVDTETWMIFDLPFPLCRKNYFARMKLVDYKGRLGMLCVESDWNFMQIWVMEDDHMKIWSKKETTSLEALEKVGSGCCTPAAFDSSDILLMMGSVYRAVYYNFMNGRYMLKRLERTPIAITIFPFQSDSELVHLKNYRQKDQLGRTLWWFCFFFFFCFGVLLLLARI</sequence>
<feature type="transmembrane region" description="Helical" evidence="1">
    <location>
        <begin position="376"/>
        <end position="394"/>
    </location>
</feature>
<proteinExistence type="predicted"/>
<dbReference type="SUPFAM" id="SSF81383">
    <property type="entry name" value="F-box domain"/>
    <property type="match status" value="1"/>
</dbReference>
<dbReference type="EMBL" id="RXIC02000021">
    <property type="protein sequence ID" value="KAB1217614.1"/>
    <property type="molecule type" value="Genomic_DNA"/>
</dbReference>
<dbReference type="OrthoDB" id="1845982at2759"/>
<keyword evidence="1" id="KW-1133">Transmembrane helix</keyword>
<reference evidence="4 5" key="2">
    <citation type="journal article" date="2019" name="Plant Biotechnol. J.">
        <title>The red bayberry genome and genetic basis of sex determination.</title>
        <authorList>
            <person name="Jia H.M."/>
            <person name="Jia H.J."/>
            <person name="Cai Q.L."/>
            <person name="Wang Y."/>
            <person name="Zhao H.B."/>
            <person name="Yang W.F."/>
            <person name="Wang G.Y."/>
            <person name="Li Y.H."/>
            <person name="Zhan D.L."/>
            <person name="Shen Y.T."/>
            <person name="Niu Q.F."/>
            <person name="Chang L."/>
            <person name="Qiu J."/>
            <person name="Zhao L."/>
            <person name="Xie H.B."/>
            <person name="Fu W.Y."/>
            <person name="Jin J."/>
            <person name="Li X.W."/>
            <person name="Jiao Y."/>
            <person name="Zhou C.C."/>
            <person name="Tu T."/>
            <person name="Chai C.Y."/>
            <person name="Gao J.L."/>
            <person name="Fan L.J."/>
            <person name="van de Weg E."/>
            <person name="Wang J.Y."/>
            <person name="Gao Z.S."/>
        </authorList>
    </citation>
    <scope>NUCLEOTIDE SEQUENCE [LARGE SCALE GENOMIC DNA]</scope>
    <source>
        <tissue evidence="4">Leaves</tissue>
    </source>
</reference>
<gene>
    <name evidence="4" type="ORF">CJ030_MR3G012166</name>
    <name evidence="3" type="ORF">CJ030_MR3G012187</name>
</gene>
<organism evidence="4 5">
    <name type="scientific">Morella rubra</name>
    <name type="common">Chinese bayberry</name>
    <dbReference type="NCBI Taxonomy" id="262757"/>
    <lineage>
        <taxon>Eukaryota</taxon>
        <taxon>Viridiplantae</taxon>
        <taxon>Streptophyta</taxon>
        <taxon>Embryophyta</taxon>
        <taxon>Tracheophyta</taxon>
        <taxon>Spermatophyta</taxon>
        <taxon>Magnoliopsida</taxon>
        <taxon>eudicotyledons</taxon>
        <taxon>Gunneridae</taxon>
        <taxon>Pentapetalae</taxon>
        <taxon>rosids</taxon>
        <taxon>fabids</taxon>
        <taxon>Fagales</taxon>
        <taxon>Myricaceae</taxon>
        <taxon>Morella</taxon>
    </lineage>
</organism>
<dbReference type="Pfam" id="PF08268">
    <property type="entry name" value="FBA_3"/>
    <property type="match status" value="1"/>
</dbReference>
<evidence type="ECO:0000313" key="3">
    <source>
        <dbReference type="EMBL" id="KAB1217614.1"/>
    </source>
</evidence>
<dbReference type="InterPro" id="IPR001810">
    <property type="entry name" value="F-box_dom"/>
</dbReference>
<dbReference type="InterPro" id="IPR055290">
    <property type="entry name" value="At3g26010-like"/>
</dbReference>
<keyword evidence="1" id="KW-0472">Membrane</keyword>
<dbReference type="InterPro" id="IPR036047">
    <property type="entry name" value="F-box-like_dom_sf"/>
</dbReference>
<reference evidence="4" key="1">
    <citation type="submission" date="2018-07" db="EMBL/GenBank/DDBJ databases">
        <authorList>
            <person name="Gao Z.-S."/>
            <person name="Jia H.-M."/>
            <person name="Jia H.-J."/>
            <person name="Cai Q.-L."/>
            <person name="Wang Y."/>
            <person name="Zhao H.-B."/>
        </authorList>
    </citation>
    <scope>NUCLEOTIDE SEQUENCE</scope>
    <source>
        <tissue evidence="4">Leaves</tissue>
    </source>
</reference>
<keyword evidence="1" id="KW-0812">Transmembrane</keyword>
<evidence type="ECO:0000259" key="2">
    <source>
        <dbReference type="PROSITE" id="PS50181"/>
    </source>
</evidence>
<dbReference type="Gene3D" id="2.120.10.80">
    <property type="entry name" value="Kelch-type beta propeller"/>
    <property type="match status" value="1"/>
</dbReference>
<dbReference type="NCBIfam" id="TIGR01640">
    <property type="entry name" value="F_box_assoc_1"/>
    <property type="match status" value="1"/>
</dbReference>
<dbReference type="InterPro" id="IPR013187">
    <property type="entry name" value="F-box-assoc_dom_typ3"/>
</dbReference>
<dbReference type="CDD" id="cd09917">
    <property type="entry name" value="F-box_SF"/>
    <property type="match status" value="1"/>
</dbReference>
<dbReference type="SMART" id="SM00256">
    <property type="entry name" value="FBOX"/>
    <property type="match status" value="1"/>
</dbReference>
<name>A0A6A1VXI8_9ROSI</name>
<dbReference type="Gene3D" id="1.20.1280.50">
    <property type="match status" value="1"/>
</dbReference>